<sequence length="136" mass="14732">MDFLIYASIACISALVTHEFSKKRNIGAVRASAIYTLVTTAILYSIHSSSPLAGLANYEGLIFGGAFVGTVCATKYNRIMITIGGLILALIFFFIRPHTYGYGGAIGTSAFVSCMSIYLLRALLLKSKPIILRNRI</sequence>
<dbReference type="Proteomes" id="UP000196531">
    <property type="component" value="Unassembled WGS sequence"/>
</dbReference>
<comment type="caution">
    <text evidence="2">The sequence shown here is derived from an EMBL/GenBank/DDBJ whole genome shotgun (WGS) entry which is preliminary data.</text>
</comment>
<evidence type="ECO:0000313" key="2">
    <source>
        <dbReference type="EMBL" id="OUR95301.1"/>
    </source>
</evidence>
<organism evidence="2 3">
    <name type="scientific">Halobacteriovorax marinus</name>
    <dbReference type="NCBI Taxonomy" id="97084"/>
    <lineage>
        <taxon>Bacteria</taxon>
        <taxon>Pseudomonadati</taxon>
        <taxon>Bdellovibrionota</taxon>
        <taxon>Bacteriovoracia</taxon>
        <taxon>Bacteriovoracales</taxon>
        <taxon>Halobacteriovoraceae</taxon>
        <taxon>Halobacteriovorax</taxon>
    </lineage>
</organism>
<feature type="transmembrane region" description="Helical" evidence="1">
    <location>
        <begin position="28"/>
        <end position="46"/>
    </location>
</feature>
<protein>
    <submittedName>
        <fullName evidence="2">Uncharacterized protein</fullName>
    </submittedName>
</protein>
<proteinExistence type="predicted"/>
<keyword evidence="1" id="KW-0472">Membrane</keyword>
<evidence type="ECO:0000256" key="1">
    <source>
        <dbReference type="SAM" id="Phobius"/>
    </source>
</evidence>
<feature type="transmembrane region" description="Helical" evidence="1">
    <location>
        <begin position="52"/>
        <end position="72"/>
    </location>
</feature>
<name>A0A1Y5F7Y0_9BACT</name>
<keyword evidence="1" id="KW-0812">Transmembrane</keyword>
<evidence type="ECO:0000313" key="3">
    <source>
        <dbReference type="Proteomes" id="UP000196531"/>
    </source>
</evidence>
<feature type="transmembrane region" description="Helical" evidence="1">
    <location>
        <begin position="102"/>
        <end position="125"/>
    </location>
</feature>
<accession>A0A1Y5F7Y0</accession>
<dbReference type="EMBL" id="MAAO01000008">
    <property type="protein sequence ID" value="OUR95301.1"/>
    <property type="molecule type" value="Genomic_DNA"/>
</dbReference>
<reference evidence="3" key="1">
    <citation type="journal article" date="2017" name="Proc. Natl. Acad. Sci. U.S.A.">
        <title>Simulation of Deepwater Horizon oil plume reveals substrate specialization within a complex community of hydrocarbon-degraders.</title>
        <authorList>
            <person name="Hu P."/>
            <person name="Dubinsky E.A."/>
            <person name="Probst A.J."/>
            <person name="Wang J."/>
            <person name="Sieber C.M.K."/>
            <person name="Tom L.M."/>
            <person name="Gardinali P."/>
            <person name="Banfield J.F."/>
            <person name="Atlas R.M."/>
            <person name="Andersen G.L."/>
        </authorList>
    </citation>
    <scope>NUCLEOTIDE SEQUENCE [LARGE SCALE GENOMIC DNA]</scope>
</reference>
<dbReference type="AlphaFoldDB" id="A0A1Y5F7Y0"/>
<gene>
    <name evidence="2" type="ORF">A9Q84_15795</name>
</gene>
<feature type="transmembrane region" description="Helical" evidence="1">
    <location>
        <begin position="79"/>
        <end position="96"/>
    </location>
</feature>
<keyword evidence="1" id="KW-1133">Transmembrane helix</keyword>